<sequence length="120" mass="14027">MPIHGQKRNQRGKPQKYDKHVLLQPNHISTNFMLVSNPKLTEVTENNHWEDYSHSNNKRHCKPEKDEGLSKSENQAHQLQDIPSMESWNASHNRFPKLKPNLGFSQDPKAHEHDHPQLVL</sequence>
<dbReference type="Proteomes" id="UP000886998">
    <property type="component" value="Unassembled WGS sequence"/>
</dbReference>
<feature type="region of interest" description="Disordered" evidence="1">
    <location>
        <begin position="46"/>
        <end position="120"/>
    </location>
</feature>
<evidence type="ECO:0000313" key="3">
    <source>
        <dbReference type="Proteomes" id="UP000886998"/>
    </source>
</evidence>
<gene>
    <name evidence="2" type="ORF">TNIN_104951</name>
</gene>
<proteinExistence type="predicted"/>
<dbReference type="EMBL" id="BMAV01015132">
    <property type="protein sequence ID" value="GFY64199.1"/>
    <property type="molecule type" value="Genomic_DNA"/>
</dbReference>
<name>A0A8X6Y763_9ARAC</name>
<protein>
    <submittedName>
        <fullName evidence="2">Uncharacterized protein</fullName>
    </submittedName>
</protein>
<evidence type="ECO:0000256" key="1">
    <source>
        <dbReference type="SAM" id="MobiDB-lite"/>
    </source>
</evidence>
<reference evidence="2" key="1">
    <citation type="submission" date="2020-08" db="EMBL/GenBank/DDBJ databases">
        <title>Multicomponent nature underlies the extraordinary mechanical properties of spider dragline silk.</title>
        <authorList>
            <person name="Kono N."/>
            <person name="Nakamura H."/>
            <person name="Mori M."/>
            <person name="Yoshida Y."/>
            <person name="Ohtoshi R."/>
            <person name="Malay A.D."/>
            <person name="Moran D.A.P."/>
            <person name="Tomita M."/>
            <person name="Numata K."/>
            <person name="Arakawa K."/>
        </authorList>
    </citation>
    <scope>NUCLEOTIDE SEQUENCE</scope>
</reference>
<organism evidence="2 3">
    <name type="scientific">Trichonephila inaurata madagascariensis</name>
    <dbReference type="NCBI Taxonomy" id="2747483"/>
    <lineage>
        <taxon>Eukaryota</taxon>
        <taxon>Metazoa</taxon>
        <taxon>Ecdysozoa</taxon>
        <taxon>Arthropoda</taxon>
        <taxon>Chelicerata</taxon>
        <taxon>Arachnida</taxon>
        <taxon>Araneae</taxon>
        <taxon>Araneomorphae</taxon>
        <taxon>Entelegynae</taxon>
        <taxon>Araneoidea</taxon>
        <taxon>Nephilidae</taxon>
        <taxon>Trichonephila</taxon>
        <taxon>Trichonephila inaurata</taxon>
    </lineage>
</organism>
<accession>A0A8X6Y763</accession>
<feature type="compositionally biased region" description="Basic and acidic residues" evidence="1">
    <location>
        <begin position="108"/>
        <end position="120"/>
    </location>
</feature>
<evidence type="ECO:0000313" key="2">
    <source>
        <dbReference type="EMBL" id="GFY64199.1"/>
    </source>
</evidence>
<keyword evidence="3" id="KW-1185">Reference proteome</keyword>
<comment type="caution">
    <text evidence="2">The sequence shown here is derived from an EMBL/GenBank/DDBJ whole genome shotgun (WGS) entry which is preliminary data.</text>
</comment>
<dbReference type="AlphaFoldDB" id="A0A8X6Y763"/>